<evidence type="ECO:0000256" key="1">
    <source>
        <dbReference type="ARBA" id="ARBA00004141"/>
    </source>
</evidence>
<dbReference type="Gene3D" id="2.70.150.10">
    <property type="entry name" value="Calcium-transporting ATPase, cytoplasmic transduction domain A"/>
    <property type="match status" value="1"/>
</dbReference>
<evidence type="ECO:0000256" key="8">
    <source>
        <dbReference type="SAM" id="Phobius"/>
    </source>
</evidence>
<organism evidence="10 11">
    <name type="scientific">Candidatus Faeciplasma gallinarum</name>
    <dbReference type="NCBI Taxonomy" id="2840799"/>
    <lineage>
        <taxon>Bacteria</taxon>
        <taxon>Bacillati</taxon>
        <taxon>Bacillota</taxon>
        <taxon>Clostridia</taxon>
        <taxon>Eubacteriales</taxon>
        <taxon>Oscillospiraceae</taxon>
        <taxon>Oscillospiraceae incertae sedis</taxon>
        <taxon>Candidatus Faeciplasma</taxon>
    </lineage>
</organism>
<feature type="transmembrane region" description="Helical" evidence="8">
    <location>
        <begin position="254"/>
        <end position="278"/>
    </location>
</feature>
<gene>
    <name evidence="10" type="ORF">IAD01_02075</name>
</gene>
<dbReference type="InterPro" id="IPR023214">
    <property type="entry name" value="HAD_sf"/>
</dbReference>
<dbReference type="EMBL" id="DVIR01000018">
    <property type="protein sequence ID" value="HIS24172.1"/>
    <property type="molecule type" value="Genomic_DNA"/>
</dbReference>
<dbReference type="PANTHER" id="PTHR42861">
    <property type="entry name" value="CALCIUM-TRANSPORTING ATPASE"/>
    <property type="match status" value="1"/>
</dbReference>
<dbReference type="SFLD" id="SFLDS00003">
    <property type="entry name" value="Haloacid_Dehalogenase"/>
    <property type="match status" value="1"/>
</dbReference>
<dbReference type="InterPro" id="IPR023298">
    <property type="entry name" value="ATPase_P-typ_TM_dom_sf"/>
</dbReference>
<evidence type="ECO:0000256" key="4">
    <source>
        <dbReference type="ARBA" id="ARBA00022840"/>
    </source>
</evidence>
<dbReference type="GO" id="GO:0016020">
    <property type="term" value="C:membrane"/>
    <property type="evidence" value="ECO:0007669"/>
    <property type="project" value="UniProtKB-SubCell"/>
</dbReference>
<evidence type="ECO:0000313" key="11">
    <source>
        <dbReference type="Proteomes" id="UP000823982"/>
    </source>
</evidence>
<dbReference type="SFLD" id="SFLDG00002">
    <property type="entry name" value="C1.7:_P-type_atpase_like"/>
    <property type="match status" value="1"/>
</dbReference>
<dbReference type="GO" id="GO:0005524">
    <property type="term" value="F:ATP binding"/>
    <property type="evidence" value="ECO:0007669"/>
    <property type="project" value="UniProtKB-KW"/>
</dbReference>
<dbReference type="Proteomes" id="UP000823982">
    <property type="component" value="Unassembled WGS sequence"/>
</dbReference>
<proteinExistence type="predicted"/>
<dbReference type="PRINTS" id="PR00119">
    <property type="entry name" value="CATATPASE"/>
</dbReference>
<dbReference type="NCBIfam" id="TIGR01494">
    <property type="entry name" value="ATPase_P-type"/>
    <property type="match status" value="3"/>
</dbReference>
<protein>
    <submittedName>
        <fullName evidence="10">Cation-translocating P-type ATPase</fullName>
    </submittedName>
</protein>
<dbReference type="InterPro" id="IPR001757">
    <property type="entry name" value="P_typ_ATPase"/>
</dbReference>
<keyword evidence="4" id="KW-0067">ATP-binding</keyword>
<evidence type="ECO:0000256" key="6">
    <source>
        <dbReference type="ARBA" id="ARBA00022989"/>
    </source>
</evidence>
<feature type="domain" description="Cation-transporting P-type ATPase N-terminal" evidence="9">
    <location>
        <begin position="1"/>
        <end position="62"/>
    </location>
</feature>
<dbReference type="GO" id="GO:0016887">
    <property type="term" value="F:ATP hydrolysis activity"/>
    <property type="evidence" value="ECO:0007669"/>
    <property type="project" value="InterPro"/>
</dbReference>
<dbReference type="Pfam" id="PF00122">
    <property type="entry name" value="E1-E2_ATPase"/>
    <property type="match status" value="1"/>
</dbReference>
<keyword evidence="6 8" id="KW-1133">Transmembrane helix</keyword>
<dbReference type="SFLD" id="SFLDF00027">
    <property type="entry name" value="p-type_atpase"/>
    <property type="match status" value="1"/>
</dbReference>
<evidence type="ECO:0000256" key="5">
    <source>
        <dbReference type="ARBA" id="ARBA00022967"/>
    </source>
</evidence>
<feature type="transmembrane region" description="Helical" evidence="8">
    <location>
        <begin position="224"/>
        <end position="242"/>
    </location>
</feature>
<feature type="transmembrane region" description="Helical" evidence="8">
    <location>
        <begin position="732"/>
        <end position="751"/>
    </location>
</feature>
<dbReference type="InterPro" id="IPR018303">
    <property type="entry name" value="ATPase_P-typ_P_site"/>
</dbReference>
<feature type="transmembrane region" description="Helical" evidence="8">
    <location>
        <begin position="796"/>
        <end position="816"/>
    </location>
</feature>
<dbReference type="InterPro" id="IPR044492">
    <property type="entry name" value="P_typ_ATPase_HD_dom"/>
</dbReference>
<evidence type="ECO:0000256" key="2">
    <source>
        <dbReference type="ARBA" id="ARBA00022692"/>
    </source>
</evidence>
<evidence type="ECO:0000259" key="9">
    <source>
        <dbReference type="SMART" id="SM00831"/>
    </source>
</evidence>
<feature type="transmembrane region" description="Helical" evidence="8">
    <location>
        <begin position="63"/>
        <end position="82"/>
    </location>
</feature>
<evidence type="ECO:0000256" key="3">
    <source>
        <dbReference type="ARBA" id="ARBA00022741"/>
    </source>
</evidence>
<keyword evidence="7 8" id="KW-0472">Membrane</keyword>
<dbReference type="InterPro" id="IPR006068">
    <property type="entry name" value="ATPase_P-typ_cation-transptr_C"/>
</dbReference>
<dbReference type="Pfam" id="PF00689">
    <property type="entry name" value="Cation_ATPase_C"/>
    <property type="match status" value="1"/>
</dbReference>
<dbReference type="SMART" id="SM00831">
    <property type="entry name" value="Cation_ATPase_N"/>
    <property type="match status" value="1"/>
</dbReference>
<dbReference type="Pfam" id="PF00690">
    <property type="entry name" value="Cation_ATPase_N"/>
    <property type="match status" value="1"/>
</dbReference>
<dbReference type="SUPFAM" id="SSF56784">
    <property type="entry name" value="HAD-like"/>
    <property type="match status" value="1"/>
</dbReference>
<keyword evidence="2 8" id="KW-0812">Transmembrane</keyword>
<keyword evidence="5" id="KW-1278">Translocase</keyword>
<reference evidence="10" key="2">
    <citation type="journal article" date="2021" name="PeerJ">
        <title>Extensive microbial diversity within the chicken gut microbiome revealed by metagenomics and culture.</title>
        <authorList>
            <person name="Gilroy R."/>
            <person name="Ravi A."/>
            <person name="Getino M."/>
            <person name="Pursley I."/>
            <person name="Horton D.L."/>
            <person name="Alikhan N.F."/>
            <person name="Baker D."/>
            <person name="Gharbi K."/>
            <person name="Hall N."/>
            <person name="Watson M."/>
            <person name="Adriaenssens E.M."/>
            <person name="Foster-Nyarko E."/>
            <person name="Jarju S."/>
            <person name="Secka A."/>
            <person name="Antonio M."/>
            <person name="Oren A."/>
            <person name="Chaudhuri R.R."/>
            <person name="La Ragione R."/>
            <person name="Hildebrand F."/>
            <person name="Pallen M.J."/>
        </authorList>
    </citation>
    <scope>NUCLEOTIDE SEQUENCE</scope>
    <source>
        <strain evidence="10">CHK157-1446</strain>
    </source>
</reference>
<feature type="transmembrane region" description="Helical" evidence="8">
    <location>
        <begin position="831"/>
        <end position="852"/>
    </location>
</feature>
<dbReference type="InterPro" id="IPR008250">
    <property type="entry name" value="ATPase_P-typ_transduc_dom_A_sf"/>
</dbReference>
<evidence type="ECO:0000313" key="10">
    <source>
        <dbReference type="EMBL" id="HIS24172.1"/>
    </source>
</evidence>
<dbReference type="AlphaFoldDB" id="A0A9D1ENG9"/>
<sequence length="856" mass="91972">MQDNYKTGLTDEQVKKKLSEYGLNTLKSKKRKSVISLFLDQFKDAMVLILLGATAISAVMGEIYDAVTIILIVLLDAVLGFVQEFRTEKTMEALEKLTSPTARVIRGGTKTEIDASNIVPDDIVCIEAGDRIPCDGNIISCNGLWCDESILTGESEAVRKAEYGDGEHSSGVVYMGASVTRGNAVVCCTQTGMNTKMGQMSALIDDAGGDETPLQKKLAALGKVLCGICIGVCFLVALAGILRGEPVFDMLMTGITIAIAAIPEGLPATVTISLALAVRRMLKRNALVHRLHSVETLGCTTVICTDKTGTLTENKMRVTRIYSDMCDYELSPSKGSKAMVLSLDSKPTMMTDTLRELLRCCALCNNCEISDDGEVRSSDPTEAALLSAAAGCGMNIQELRQSYMRISEVPFESETKMMSVTVRHGSRESIIYTKGAPDVIIKRCGMYQSAAGVKKLTPAMRQEFYKIVDGYASKALRVMAFSYSEGGDEIFIGLAGMIDAPRKEARSSVAQLRRAGIRTVMITGDHRLTAEAIAKEVGILRFGGLSVSKEELDGMSDAKLSKIIGRACVFSRVDPKDKLRIVSALKKNGAVVAMTGDGVNDAPAIKEADIGVAMGKTGTDACKQAADIILLDDDFSTLCQAVKEGRTVYSNIRKFVRYLISCNIGEVAVMFLSIILGMPVILLPTQILLVNLVTDGLPAIALGLEKAEDGVTEQKPSDFSGGFFSGGLLSKIIIRGILIGVCTLGCFAYSLNVGCSLIEARTCALVTLIASQLIHVFECRSEKVSVFRMNPFKNPWLIGAVLISAAVTLLCLYVPILSEAMEVSALIMPQMIWSLIFAAAVPVASGLAMLIFKGRK</sequence>
<dbReference type="Gene3D" id="3.40.50.1000">
    <property type="entry name" value="HAD superfamily/HAD-like"/>
    <property type="match status" value="1"/>
</dbReference>
<dbReference type="SUPFAM" id="SSF81653">
    <property type="entry name" value="Calcium ATPase, transduction domain A"/>
    <property type="match status" value="1"/>
</dbReference>
<feature type="transmembrane region" description="Helical" evidence="8">
    <location>
        <begin position="37"/>
        <end position="57"/>
    </location>
</feature>
<reference evidence="10" key="1">
    <citation type="submission" date="2020-10" db="EMBL/GenBank/DDBJ databases">
        <authorList>
            <person name="Gilroy R."/>
        </authorList>
    </citation>
    <scope>NUCLEOTIDE SEQUENCE</scope>
    <source>
        <strain evidence="10">CHK157-1446</strain>
    </source>
</reference>
<dbReference type="InterPro" id="IPR059000">
    <property type="entry name" value="ATPase_P-type_domA"/>
</dbReference>
<dbReference type="InterPro" id="IPR036412">
    <property type="entry name" value="HAD-like_sf"/>
</dbReference>
<evidence type="ECO:0000256" key="7">
    <source>
        <dbReference type="ARBA" id="ARBA00023136"/>
    </source>
</evidence>
<name>A0A9D1ENG9_9FIRM</name>
<dbReference type="PROSITE" id="PS00154">
    <property type="entry name" value="ATPASE_E1_E2"/>
    <property type="match status" value="1"/>
</dbReference>
<dbReference type="SUPFAM" id="SSF81665">
    <property type="entry name" value="Calcium ATPase, transmembrane domain M"/>
    <property type="match status" value="1"/>
</dbReference>
<dbReference type="Gene3D" id="1.20.1110.10">
    <property type="entry name" value="Calcium-transporting ATPase, transmembrane domain"/>
    <property type="match status" value="1"/>
</dbReference>
<dbReference type="SUPFAM" id="SSF81660">
    <property type="entry name" value="Metal cation-transporting ATPase, ATP-binding domain N"/>
    <property type="match status" value="1"/>
</dbReference>
<comment type="subcellular location">
    <subcellularLocation>
        <location evidence="1">Membrane</location>
        <topology evidence="1">Multi-pass membrane protein</topology>
    </subcellularLocation>
</comment>
<accession>A0A9D1ENG9</accession>
<keyword evidence="3" id="KW-0547">Nucleotide-binding</keyword>
<dbReference type="Pfam" id="PF13246">
    <property type="entry name" value="Cation_ATPase"/>
    <property type="match status" value="1"/>
</dbReference>
<dbReference type="PRINTS" id="PR00120">
    <property type="entry name" value="HATPASE"/>
</dbReference>
<dbReference type="InterPro" id="IPR004014">
    <property type="entry name" value="ATPase_P-typ_cation-transptr_N"/>
</dbReference>
<dbReference type="InterPro" id="IPR023299">
    <property type="entry name" value="ATPase_P-typ_cyto_dom_N"/>
</dbReference>
<comment type="caution">
    <text evidence="10">The sequence shown here is derived from an EMBL/GenBank/DDBJ whole genome shotgun (WGS) entry which is preliminary data.</text>
</comment>
<dbReference type="Gene3D" id="3.40.1110.10">
    <property type="entry name" value="Calcium-transporting ATPase, cytoplasmic domain N"/>
    <property type="match status" value="1"/>
</dbReference>
<feature type="transmembrane region" description="Helical" evidence="8">
    <location>
        <begin position="655"/>
        <end position="682"/>
    </location>
</feature>